<dbReference type="Pfam" id="PF00263">
    <property type="entry name" value="Secretin"/>
    <property type="match status" value="1"/>
</dbReference>
<dbReference type="Pfam" id="PF07655">
    <property type="entry name" value="Secretin_N_2"/>
    <property type="match status" value="1"/>
</dbReference>
<evidence type="ECO:0000259" key="5">
    <source>
        <dbReference type="SMART" id="SM00965"/>
    </source>
</evidence>
<protein>
    <recommendedName>
        <fullName evidence="5">Secretin/TonB short N-terminal domain-containing protein</fullName>
    </recommendedName>
</protein>
<name>A0A368HJP2_9GAMM</name>
<feature type="compositionally biased region" description="Basic and acidic residues" evidence="4">
    <location>
        <begin position="1"/>
        <end position="18"/>
    </location>
</feature>
<organism evidence="6 7">
    <name type="scientific">Acidiferrobacter thiooxydans</name>
    <dbReference type="NCBI Taxonomy" id="163359"/>
    <lineage>
        <taxon>Bacteria</taxon>
        <taxon>Pseudomonadati</taxon>
        <taxon>Pseudomonadota</taxon>
        <taxon>Gammaproteobacteria</taxon>
        <taxon>Acidiferrobacterales</taxon>
        <taxon>Acidiferrobacteraceae</taxon>
        <taxon>Acidiferrobacter</taxon>
    </lineage>
</organism>
<evidence type="ECO:0000256" key="3">
    <source>
        <dbReference type="ARBA" id="ARBA00023237"/>
    </source>
</evidence>
<dbReference type="InterPro" id="IPR004845">
    <property type="entry name" value="T2SS_GspD_CS"/>
</dbReference>
<dbReference type="SMART" id="SM00965">
    <property type="entry name" value="STN"/>
    <property type="match status" value="1"/>
</dbReference>
<keyword evidence="1" id="KW-0813">Transport</keyword>
<dbReference type="EMBL" id="PSYR01000001">
    <property type="protein sequence ID" value="RCN58510.1"/>
    <property type="molecule type" value="Genomic_DNA"/>
</dbReference>
<dbReference type="GO" id="GO:0015627">
    <property type="term" value="C:type II protein secretion system complex"/>
    <property type="evidence" value="ECO:0007669"/>
    <property type="project" value="TreeGrafter"/>
</dbReference>
<feature type="compositionally biased region" description="Basic and acidic residues" evidence="4">
    <location>
        <begin position="65"/>
        <end position="75"/>
    </location>
</feature>
<dbReference type="GO" id="GO:0019867">
    <property type="term" value="C:outer membrane"/>
    <property type="evidence" value="ECO:0007669"/>
    <property type="project" value="InterPro"/>
</dbReference>
<accession>A0A368HJP2</accession>
<dbReference type="PANTHER" id="PTHR30332:SF17">
    <property type="entry name" value="TYPE IV PILIATION SYSTEM PROTEIN DR_0774-RELATED"/>
    <property type="match status" value="1"/>
</dbReference>
<dbReference type="InterPro" id="IPR011662">
    <property type="entry name" value="Secretin/TonB_short_N"/>
</dbReference>
<keyword evidence="3" id="KW-0998">Cell outer membrane</keyword>
<comment type="caution">
    <text evidence="6">The sequence shown here is derived from an EMBL/GenBank/DDBJ whole genome shotgun (WGS) entry which is preliminary data.</text>
</comment>
<evidence type="ECO:0000313" key="6">
    <source>
        <dbReference type="EMBL" id="RCN58510.1"/>
    </source>
</evidence>
<evidence type="ECO:0000256" key="4">
    <source>
        <dbReference type="SAM" id="MobiDB-lite"/>
    </source>
</evidence>
<dbReference type="OrthoDB" id="9775455at2"/>
<dbReference type="InterPro" id="IPR011514">
    <property type="entry name" value="Secretin_N_2"/>
</dbReference>
<feature type="region of interest" description="Disordered" evidence="4">
    <location>
        <begin position="284"/>
        <end position="310"/>
    </location>
</feature>
<dbReference type="PRINTS" id="PR00811">
    <property type="entry name" value="BCTERIALGSPD"/>
</dbReference>
<evidence type="ECO:0000256" key="1">
    <source>
        <dbReference type="ARBA" id="ARBA00022448"/>
    </source>
</evidence>
<feature type="compositionally biased region" description="Basic residues" evidence="4">
    <location>
        <begin position="41"/>
        <end position="51"/>
    </location>
</feature>
<dbReference type="GO" id="GO:0009297">
    <property type="term" value="P:pilus assembly"/>
    <property type="evidence" value="ECO:0007669"/>
    <property type="project" value="InterPro"/>
</dbReference>
<feature type="compositionally biased region" description="Basic residues" evidence="4">
    <location>
        <begin position="76"/>
        <end position="86"/>
    </location>
</feature>
<sequence>MACGDGIRDMGARGERLRSHGSHASPVDRSRGRGGGARIRPAGHHARRRAAVRPDRWPGRHRRVAYRDGAPDRHPSRLGRAARPRWHAPAVSRSRPLREEDGGREGWGLMRSRRLRLLAAGLAAALAGCAPRGFDKPLTARMQRNLAAGVRSQRPAAVSAAVANALVPPVTIQLPHARTLVVPSRFDFNTRNAPAAQVFTELVRGTSYSIALPDHLAGRITVHLKNVTVPEAMRVIRTEDGYQYRRRGHQYYILSAGLRTRLFRVHYLDIVRTGISETRLTGESLTSVGTTGGTMEGAPMPTSGQQGMTPTISVKTTSRSDFWATLAKTVTALVGKGPGREVIANPEAGLLVVRAGPKTLHTVSRFLRLTQASVDREVVIDAKILEVDLKSGYQSGIDWAKLGNIAGAQVIGAQTGGGQLLSSGVATIGGNTGNINPAYGSPNPYGANGYSPINNTAVSAFGGIFSLALHAGNFAAFIQLLNTEGRVQVLSSPRVSTVNEQKAVIKVGGDQFFVTGVTNTESLVGISPITTPAVQLSPFFSGIALDVTPEIDGHGSIILYIHPSVSEVTQVNQQFSVSGQAFNLPLASSSIQESDSVVRAQSGQVIVIGGLMKEGSTNNNASVPLLGNIPLLGNLFKDKKVVRVKKELVILLKPTVVDLGGPWGRELTRAQRRIARITGH</sequence>
<gene>
    <name evidence="6" type="ORF">C4900_01570</name>
</gene>
<dbReference type="Gene3D" id="3.30.1370.130">
    <property type="match status" value="1"/>
</dbReference>
<proteinExistence type="predicted"/>
<dbReference type="Proteomes" id="UP000253250">
    <property type="component" value="Unassembled WGS sequence"/>
</dbReference>
<dbReference type="PANTHER" id="PTHR30332">
    <property type="entry name" value="PROBABLE GENERAL SECRETION PATHWAY PROTEIN D"/>
    <property type="match status" value="1"/>
</dbReference>
<dbReference type="InterPro" id="IPR050810">
    <property type="entry name" value="Bact_Secretion_Sys_Channel"/>
</dbReference>
<keyword evidence="2" id="KW-0472">Membrane</keyword>
<dbReference type="AlphaFoldDB" id="A0A368HJP2"/>
<reference evidence="6 7" key="1">
    <citation type="submission" date="2018-02" db="EMBL/GenBank/DDBJ databases">
        <title>Insights into the biology of acidophilic members of the Acidiferrobacteraceae family derived from comparative genomic analyses.</title>
        <authorList>
            <person name="Issotta F."/>
            <person name="Thyssen C."/>
            <person name="Mena C."/>
            <person name="Moya A."/>
            <person name="Bellenberg S."/>
            <person name="Sproer C."/>
            <person name="Covarrubias P.C."/>
            <person name="Sand W."/>
            <person name="Quatrini R."/>
            <person name="Vera M."/>
        </authorList>
    </citation>
    <scope>NUCLEOTIDE SEQUENCE [LARGE SCALE GENOMIC DNA]</scope>
    <source>
        <strain evidence="7">m-1</strain>
    </source>
</reference>
<evidence type="ECO:0000256" key="2">
    <source>
        <dbReference type="ARBA" id="ARBA00023136"/>
    </source>
</evidence>
<dbReference type="GO" id="GO:0009306">
    <property type="term" value="P:protein secretion"/>
    <property type="evidence" value="ECO:0007669"/>
    <property type="project" value="InterPro"/>
</dbReference>
<dbReference type="InterPro" id="IPR001775">
    <property type="entry name" value="GspD/PilQ"/>
</dbReference>
<dbReference type="InterPro" id="IPR004846">
    <property type="entry name" value="T2SS/T3SS_dom"/>
</dbReference>
<keyword evidence="7" id="KW-1185">Reference proteome</keyword>
<feature type="domain" description="Secretin/TonB short N-terminal" evidence="5">
    <location>
        <begin position="208"/>
        <end position="256"/>
    </location>
</feature>
<dbReference type="PROSITE" id="PS00875">
    <property type="entry name" value="T2SP_D"/>
    <property type="match status" value="1"/>
</dbReference>
<feature type="region of interest" description="Disordered" evidence="4">
    <location>
        <begin position="1"/>
        <end position="102"/>
    </location>
</feature>
<evidence type="ECO:0000313" key="7">
    <source>
        <dbReference type="Proteomes" id="UP000253250"/>
    </source>
</evidence>